<dbReference type="InterPro" id="IPR014906">
    <property type="entry name" value="PRP4-like"/>
</dbReference>
<dbReference type="Pfam" id="PF08799">
    <property type="entry name" value="PRP4"/>
    <property type="match status" value="1"/>
</dbReference>
<dbReference type="FunFam" id="2.130.10.10:FF:000411">
    <property type="entry name" value="U4/U6 small nuclear ribonucleoprotein Prp4"/>
    <property type="match status" value="1"/>
</dbReference>
<dbReference type="InterPro" id="IPR001680">
    <property type="entry name" value="WD40_rpt"/>
</dbReference>
<dbReference type="EMBL" id="MCFI01000010">
    <property type="protein sequence ID" value="ORY81939.1"/>
    <property type="molecule type" value="Genomic_DNA"/>
</dbReference>
<dbReference type="OrthoDB" id="540662at2759"/>
<feature type="compositionally biased region" description="Polar residues" evidence="4">
    <location>
        <begin position="14"/>
        <end position="23"/>
    </location>
</feature>
<dbReference type="STRING" id="56484.A0A1Y2FDE5"/>
<evidence type="ECO:0000256" key="2">
    <source>
        <dbReference type="ARBA" id="ARBA00022737"/>
    </source>
</evidence>
<sequence length="478" mass="52605">MSIDYASLPEHSGFASNTQTSETHAAHQEFARRQRARLIAVPTDDVKIKQQLRERGEPIILFGEGPADRRDRLRYVLSLDQHGGVAEGVMQEDEEDQEEEYETAGSDALLHARRDLLRYSIPRAQARLARQRQEQNIPGTRLVAARKAEHARLKAFTSQGSQVAADRACSIARFSPDGAWIATGAWSGDVRIFDSTALEQTRRTVGHTDKVSGLAWHPQATLGQSPSALNYISGGGEGDVCLWSLQGSEEPLARLQGHTGRVARCVFHPSGKYIASASFDGTWRFWDAETTTELLEQEGHAHEVYALACQDDGALLASGGLDAIGRVWDLRSGKTIMVLDGHVKPIQGLDFSPDGYTIVSGSADDTIKVWDVRQVKCTQTLPAHKSLVSDVRFFRYQGQETFFTQQGQEGEAPVPRSGTFMASSGYDGAVNIWSTDDWRLIKTLVGPAEKKVMSVDISGDGTQLCSSGFDRTLRLWSR</sequence>
<keyword evidence="7" id="KW-1185">Reference proteome</keyword>
<dbReference type="InterPro" id="IPR036322">
    <property type="entry name" value="WD40_repeat_dom_sf"/>
</dbReference>
<dbReference type="PROSITE" id="PS00678">
    <property type="entry name" value="WD_REPEATS_1"/>
    <property type="match status" value="2"/>
</dbReference>
<dbReference type="SMART" id="SM00320">
    <property type="entry name" value="WD40"/>
    <property type="match status" value="7"/>
</dbReference>
<dbReference type="CDD" id="cd00200">
    <property type="entry name" value="WD40"/>
    <property type="match status" value="1"/>
</dbReference>
<dbReference type="SUPFAM" id="SSF158230">
    <property type="entry name" value="PRP4-like"/>
    <property type="match status" value="1"/>
</dbReference>
<feature type="repeat" description="WD" evidence="3">
    <location>
        <begin position="445"/>
        <end position="478"/>
    </location>
</feature>
<dbReference type="Proteomes" id="UP000193685">
    <property type="component" value="Unassembled WGS sequence"/>
</dbReference>
<feature type="repeat" description="WD" evidence="3">
    <location>
        <begin position="255"/>
        <end position="296"/>
    </location>
</feature>
<evidence type="ECO:0000256" key="1">
    <source>
        <dbReference type="ARBA" id="ARBA00022574"/>
    </source>
</evidence>
<protein>
    <submittedName>
        <fullName evidence="6">Putative U4/U6 small nuclear ribonucleo protein Prp4</fullName>
    </submittedName>
</protein>
<dbReference type="PANTHER" id="PTHR19846">
    <property type="entry name" value="WD40 REPEAT PROTEIN"/>
    <property type="match status" value="1"/>
</dbReference>
<name>A0A1Y2FDE5_PROLT</name>
<dbReference type="InterPro" id="IPR019775">
    <property type="entry name" value="WD40_repeat_CS"/>
</dbReference>
<dbReference type="SMART" id="SM00500">
    <property type="entry name" value="SFM"/>
    <property type="match status" value="1"/>
</dbReference>
<dbReference type="GO" id="GO:0046540">
    <property type="term" value="C:U4/U6 x U5 tri-snRNP complex"/>
    <property type="evidence" value="ECO:0007669"/>
    <property type="project" value="TreeGrafter"/>
</dbReference>
<dbReference type="PROSITE" id="PS50294">
    <property type="entry name" value="WD_REPEATS_REGION"/>
    <property type="match status" value="4"/>
</dbReference>
<dbReference type="GO" id="GO:0030621">
    <property type="term" value="F:U4 snRNA binding"/>
    <property type="evidence" value="ECO:0007669"/>
    <property type="project" value="TreeGrafter"/>
</dbReference>
<evidence type="ECO:0000313" key="7">
    <source>
        <dbReference type="Proteomes" id="UP000193685"/>
    </source>
</evidence>
<dbReference type="PANTHER" id="PTHR19846:SF0">
    <property type="entry name" value="PRE-MRNA PROCESSING FACTOR 4"/>
    <property type="match status" value="1"/>
</dbReference>
<dbReference type="PRINTS" id="PR00320">
    <property type="entry name" value="GPROTEINBRPT"/>
</dbReference>
<dbReference type="Gene3D" id="2.130.10.10">
    <property type="entry name" value="YVTN repeat-like/Quinoprotein amine dehydrogenase"/>
    <property type="match status" value="3"/>
</dbReference>
<dbReference type="PROSITE" id="PS50082">
    <property type="entry name" value="WD_REPEATS_2"/>
    <property type="match status" value="4"/>
</dbReference>
<keyword evidence="2" id="KW-0677">Repeat</keyword>
<feature type="repeat" description="WD" evidence="3">
    <location>
        <begin position="339"/>
        <end position="380"/>
    </location>
</feature>
<feature type="repeat" description="WD" evidence="3">
    <location>
        <begin position="297"/>
        <end position="338"/>
    </location>
</feature>
<dbReference type="InterPro" id="IPR020472">
    <property type="entry name" value="WD40_PAC1"/>
</dbReference>
<evidence type="ECO:0000259" key="5">
    <source>
        <dbReference type="SMART" id="SM00500"/>
    </source>
</evidence>
<dbReference type="Pfam" id="PF00400">
    <property type="entry name" value="WD40"/>
    <property type="match status" value="6"/>
</dbReference>
<feature type="domain" description="Pre-mRNA processing factor 4 (PRP4)-like" evidence="5">
    <location>
        <begin position="43"/>
        <end position="96"/>
    </location>
</feature>
<gene>
    <name evidence="6" type="ORF">BCR37DRAFT_24416</name>
</gene>
<dbReference type="GeneID" id="63783174"/>
<accession>A0A1Y2FDE5</accession>
<proteinExistence type="predicted"/>
<dbReference type="GO" id="GO:0017070">
    <property type="term" value="F:U6 snRNA binding"/>
    <property type="evidence" value="ECO:0007669"/>
    <property type="project" value="TreeGrafter"/>
</dbReference>
<comment type="caution">
    <text evidence="6">The sequence shown here is derived from an EMBL/GenBank/DDBJ whole genome shotgun (WGS) entry which is preliminary data.</text>
</comment>
<dbReference type="GO" id="GO:0000398">
    <property type="term" value="P:mRNA splicing, via spliceosome"/>
    <property type="evidence" value="ECO:0007669"/>
    <property type="project" value="TreeGrafter"/>
</dbReference>
<evidence type="ECO:0000256" key="3">
    <source>
        <dbReference type="PROSITE-ProRule" id="PRU00221"/>
    </source>
</evidence>
<dbReference type="InterPro" id="IPR036285">
    <property type="entry name" value="PRP4-like_sf"/>
</dbReference>
<dbReference type="Gene3D" id="4.10.280.110">
    <property type="entry name" value="Pre-mRNA processing factor 4 domain"/>
    <property type="match status" value="1"/>
</dbReference>
<evidence type="ECO:0000313" key="6">
    <source>
        <dbReference type="EMBL" id="ORY81939.1"/>
    </source>
</evidence>
<dbReference type="OMA" id="LNEPICY"/>
<dbReference type="AlphaFoldDB" id="A0A1Y2FDE5"/>
<keyword evidence="1 3" id="KW-0853">WD repeat</keyword>
<dbReference type="InterPro" id="IPR015943">
    <property type="entry name" value="WD40/YVTN_repeat-like_dom_sf"/>
</dbReference>
<evidence type="ECO:0000256" key="4">
    <source>
        <dbReference type="SAM" id="MobiDB-lite"/>
    </source>
</evidence>
<dbReference type="SUPFAM" id="SSF50978">
    <property type="entry name" value="WD40 repeat-like"/>
    <property type="match status" value="1"/>
</dbReference>
<organism evidence="6 7">
    <name type="scientific">Protomyces lactucae-debilis</name>
    <dbReference type="NCBI Taxonomy" id="2754530"/>
    <lineage>
        <taxon>Eukaryota</taxon>
        <taxon>Fungi</taxon>
        <taxon>Dikarya</taxon>
        <taxon>Ascomycota</taxon>
        <taxon>Taphrinomycotina</taxon>
        <taxon>Taphrinomycetes</taxon>
        <taxon>Taphrinales</taxon>
        <taxon>Protomycetaceae</taxon>
        <taxon>Protomyces</taxon>
    </lineage>
</organism>
<reference evidence="6 7" key="1">
    <citation type="submission" date="2016-07" db="EMBL/GenBank/DDBJ databases">
        <title>Pervasive Adenine N6-methylation of Active Genes in Fungi.</title>
        <authorList>
            <consortium name="DOE Joint Genome Institute"/>
            <person name="Mondo S.J."/>
            <person name="Dannebaum R.O."/>
            <person name="Kuo R.C."/>
            <person name="Labutti K."/>
            <person name="Haridas S."/>
            <person name="Kuo A."/>
            <person name="Salamov A."/>
            <person name="Ahrendt S.R."/>
            <person name="Lipzen A."/>
            <person name="Sullivan W."/>
            <person name="Andreopoulos W.B."/>
            <person name="Clum A."/>
            <person name="Lindquist E."/>
            <person name="Daum C."/>
            <person name="Ramamoorthy G.K."/>
            <person name="Gryganskyi A."/>
            <person name="Culley D."/>
            <person name="Magnuson J.K."/>
            <person name="James T.Y."/>
            <person name="O'Malley M.A."/>
            <person name="Stajich J.E."/>
            <person name="Spatafora J.W."/>
            <person name="Visel A."/>
            <person name="Grigoriev I.V."/>
        </authorList>
    </citation>
    <scope>NUCLEOTIDE SEQUENCE [LARGE SCALE GENOMIC DNA]</scope>
    <source>
        <strain evidence="6 7">12-1054</strain>
    </source>
</reference>
<feature type="region of interest" description="Disordered" evidence="4">
    <location>
        <begin position="1"/>
        <end position="30"/>
    </location>
</feature>
<dbReference type="RefSeq" id="XP_040725073.1">
    <property type="nucleotide sequence ID" value="XM_040866575.1"/>
</dbReference>